<dbReference type="EMBL" id="QSCO01000003">
    <property type="protein sequence ID" value="RGY09264.1"/>
    <property type="molecule type" value="Genomic_DNA"/>
</dbReference>
<evidence type="ECO:0000256" key="1">
    <source>
        <dbReference type="ARBA" id="ARBA00010641"/>
    </source>
</evidence>
<dbReference type="GO" id="GO:0003677">
    <property type="term" value="F:DNA binding"/>
    <property type="evidence" value="ECO:0007669"/>
    <property type="project" value="InterPro"/>
</dbReference>
<evidence type="ECO:0000259" key="5">
    <source>
        <dbReference type="Pfam" id="PF04542"/>
    </source>
</evidence>
<evidence type="ECO:0000259" key="6">
    <source>
        <dbReference type="Pfam" id="PF08281"/>
    </source>
</evidence>
<dbReference type="Proteomes" id="UP001212263">
    <property type="component" value="Unassembled WGS sequence"/>
</dbReference>
<dbReference type="AlphaFoldDB" id="A0A412WGM7"/>
<feature type="domain" description="RNA polymerase sigma-70 region 2" evidence="5">
    <location>
        <begin position="23"/>
        <end position="90"/>
    </location>
</feature>
<comment type="caution">
    <text evidence="8">The sequence shown here is derived from an EMBL/GenBank/DDBJ whole genome shotgun (WGS) entry which is preliminary data.</text>
</comment>
<comment type="similarity">
    <text evidence="1">Belongs to the sigma-70 factor family. ECF subfamily.</text>
</comment>
<dbReference type="InterPro" id="IPR013325">
    <property type="entry name" value="RNA_pol_sigma_r2"/>
</dbReference>
<reference evidence="7" key="2">
    <citation type="submission" date="2023-01" db="EMBL/GenBank/DDBJ databases">
        <title>Human gut microbiome strain richness.</title>
        <authorList>
            <person name="Chen-Liaw A."/>
        </authorList>
    </citation>
    <scope>NUCLEOTIDE SEQUENCE</scope>
    <source>
        <strain evidence="7">RTP21484st1_B7_RTP21484_190118</strain>
    </source>
</reference>
<evidence type="ECO:0000256" key="2">
    <source>
        <dbReference type="ARBA" id="ARBA00023015"/>
    </source>
</evidence>
<dbReference type="InterPro" id="IPR013249">
    <property type="entry name" value="RNA_pol_sigma70_r4_t2"/>
</dbReference>
<dbReference type="InterPro" id="IPR036388">
    <property type="entry name" value="WH-like_DNA-bd_sf"/>
</dbReference>
<name>A0A412WGM7_9BACT</name>
<dbReference type="SUPFAM" id="SSF88659">
    <property type="entry name" value="Sigma3 and sigma4 domains of RNA polymerase sigma factors"/>
    <property type="match status" value="1"/>
</dbReference>
<dbReference type="NCBIfam" id="TIGR02937">
    <property type="entry name" value="sigma70-ECF"/>
    <property type="match status" value="1"/>
</dbReference>
<keyword evidence="3" id="KW-0731">Sigma factor</keyword>
<dbReference type="Pfam" id="PF08281">
    <property type="entry name" value="Sigma70_r4_2"/>
    <property type="match status" value="1"/>
</dbReference>
<dbReference type="EMBL" id="JAQMRD010000026">
    <property type="protein sequence ID" value="MDB9224498.1"/>
    <property type="molecule type" value="Genomic_DNA"/>
</dbReference>
<dbReference type="Pfam" id="PF04542">
    <property type="entry name" value="Sigma70_r2"/>
    <property type="match status" value="1"/>
</dbReference>
<dbReference type="InterPro" id="IPR013324">
    <property type="entry name" value="RNA_pol_sigma_r3/r4-like"/>
</dbReference>
<dbReference type="GO" id="GO:0006352">
    <property type="term" value="P:DNA-templated transcription initiation"/>
    <property type="evidence" value="ECO:0007669"/>
    <property type="project" value="InterPro"/>
</dbReference>
<proteinExistence type="inferred from homology"/>
<dbReference type="InterPro" id="IPR039425">
    <property type="entry name" value="RNA_pol_sigma-70-like"/>
</dbReference>
<dbReference type="InterPro" id="IPR014284">
    <property type="entry name" value="RNA_pol_sigma-70_dom"/>
</dbReference>
<dbReference type="InterPro" id="IPR007627">
    <property type="entry name" value="RNA_pol_sigma70_r2"/>
</dbReference>
<keyword evidence="4" id="KW-0804">Transcription</keyword>
<dbReference type="Proteomes" id="UP000283426">
    <property type="component" value="Unassembled WGS sequence"/>
</dbReference>
<dbReference type="PANTHER" id="PTHR43133">
    <property type="entry name" value="RNA POLYMERASE ECF-TYPE SIGMA FACTO"/>
    <property type="match status" value="1"/>
</dbReference>
<accession>A0A412WGM7</accession>
<evidence type="ECO:0000313" key="7">
    <source>
        <dbReference type="EMBL" id="MDB9224498.1"/>
    </source>
</evidence>
<sequence>MYPSASEILTAFTKNPDEGGKLLFERYYKPLVLFADSFLTDIHFSEDIVQDVFYDFIKHRSYRQIAPEALTTYLFRCIRNTCLNRLRNRKLVMEAELLKFEAAEEEAMTISPELIAAIRETIKQLPDKTRQVIVSILIQGKKYKETAEELNVSVNTVKTLLNYGVKQLRKQFPDTLLLIFYCIENDSLTL</sequence>
<dbReference type="SUPFAM" id="SSF88946">
    <property type="entry name" value="Sigma2 domain of RNA polymerase sigma factors"/>
    <property type="match status" value="1"/>
</dbReference>
<dbReference type="Gene3D" id="1.10.1740.10">
    <property type="match status" value="1"/>
</dbReference>
<reference evidence="10 11" key="1">
    <citation type="submission" date="2018-08" db="EMBL/GenBank/DDBJ databases">
        <title>A genome reference for cultivated species of the human gut microbiota.</title>
        <authorList>
            <person name="Zou Y."/>
            <person name="Xue W."/>
            <person name="Luo G."/>
        </authorList>
    </citation>
    <scope>NUCLEOTIDE SEQUENCE [LARGE SCALE GENOMIC DNA]</scope>
    <source>
        <strain evidence="8 10">AF14-6AC</strain>
        <strain evidence="9 11">OF03-11</strain>
    </source>
</reference>
<dbReference type="RefSeq" id="WP_013612743.1">
    <property type="nucleotide sequence ID" value="NZ_BAABYK010000001.1"/>
</dbReference>
<dbReference type="PANTHER" id="PTHR43133:SF46">
    <property type="entry name" value="RNA POLYMERASE SIGMA-70 FACTOR ECF SUBFAMILY"/>
    <property type="match status" value="1"/>
</dbReference>
<dbReference type="GeneID" id="61275796"/>
<organism evidence="8 10">
    <name type="scientific">Odoribacter splanchnicus</name>
    <dbReference type="NCBI Taxonomy" id="28118"/>
    <lineage>
        <taxon>Bacteria</taxon>
        <taxon>Pseudomonadati</taxon>
        <taxon>Bacteroidota</taxon>
        <taxon>Bacteroidia</taxon>
        <taxon>Bacteroidales</taxon>
        <taxon>Odoribacteraceae</taxon>
        <taxon>Odoribacter</taxon>
    </lineage>
</organism>
<gene>
    <name evidence="8" type="ORF">DWW24_09470</name>
    <name evidence="9" type="ORF">DXA53_02985</name>
    <name evidence="7" type="ORF">PN645_16055</name>
</gene>
<dbReference type="GO" id="GO:0016987">
    <property type="term" value="F:sigma factor activity"/>
    <property type="evidence" value="ECO:0007669"/>
    <property type="project" value="UniProtKB-KW"/>
</dbReference>
<evidence type="ECO:0000256" key="4">
    <source>
        <dbReference type="ARBA" id="ARBA00023163"/>
    </source>
</evidence>
<dbReference type="Proteomes" id="UP000284434">
    <property type="component" value="Unassembled WGS sequence"/>
</dbReference>
<evidence type="ECO:0000313" key="10">
    <source>
        <dbReference type="Proteomes" id="UP000283426"/>
    </source>
</evidence>
<dbReference type="OMA" id="YCIENDS"/>
<evidence type="ECO:0000313" key="11">
    <source>
        <dbReference type="Proteomes" id="UP000284434"/>
    </source>
</evidence>
<keyword evidence="2" id="KW-0805">Transcription regulation</keyword>
<feature type="domain" description="RNA polymerase sigma factor 70 region 4 type 2" evidence="6">
    <location>
        <begin position="117"/>
        <end position="168"/>
    </location>
</feature>
<evidence type="ECO:0000313" key="8">
    <source>
        <dbReference type="EMBL" id="RGV26371.1"/>
    </source>
</evidence>
<dbReference type="EMBL" id="QRYW01000018">
    <property type="protein sequence ID" value="RGV26371.1"/>
    <property type="molecule type" value="Genomic_DNA"/>
</dbReference>
<evidence type="ECO:0000256" key="3">
    <source>
        <dbReference type="ARBA" id="ARBA00023082"/>
    </source>
</evidence>
<protein>
    <submittedName>
        <fullName evidence="8">Sigma-70 family RNA polymerase sigma factor</fullName>
    </submittedName>
</protein>
<dbReference type="Gene3D" id="1.10.10.10">
    <property type="entry name" value="Winged helix-like DNA-binding domain superfamily/Winged helix DNA-binding domain"/>
    <property type="match status" value="1"/>
</dbReference>
<evidence type="ECO:0000313" key="9">
    <source>
        <dbReference type="EMBL" id="RGY09264.1"/>
    </source>
</evidence>
<dbReference type="CDD" id="cd06171">
    <property type="entry name" value="Sigma70_r4"/>
    <property type="match status" value="1"/>
</dbReference>